<dbReference type="EMBL" id="MHQM01000028">
    <property type="protein sequence ID" value="OHA03353.1"/>
    <property type="molecule type" value="Genomic_DNA"/>
</dbReference>
<sequence length="138" mass="16582">MFGSVKQKHKIYELDEQAKGFQISTDAYLVDNLERATQNEMVDDALLADHTRNFIAHKRLFNNLWNRYMQLKKRFAKDDERLLRVTEQWQAYWKSWFATSINHYSPEELAKLADERQEIIKEFEAWETLSDKALHLTK</sequence>
<dbReference type="STRING" id="1802274.A3J58_01280"/>
<comment type="caution">
    <text evidence="1">The sequence shown here is derived from an EMBL/GenBank/DDBJ whole genome shotgun (WGS) entry which is preliminary data.</text>
</comment>
<organism evidence="1 2">
    <name type="scientific">Candidatus Sungbacteria bacterium RIFCSPHIGHO2_02_FULL_52_23</name>
    <dbReference type="NCBI Taxonomy" id="1802274"/>
    <lineage>
        <taxon>Bacteria</taxon>
        <taxon>Candidatus Sungiibacteriota</taxon>
    </lineage>
</organism>
<reference evidence="1 2" key="1">
    <citation type="journal article" date="2016" name="Nat. Commun.">
        <title>Thousands of microbial genomes shed light on interconnected biogeochemical processes in an aquifer system.</title>
        <authorList>
            <person name="Anantharaman K."/>
            <person name="Brown C.T."/>
            <person name="Hug L.A."/>
            <person name="Sharon I."/>
            <person name="Castelle C.J."/>
            <person name="Probst A.J."/>
            <person name="Thomas B.C."/>
            <person name="Singh A."/>
            <person name="Wilkins M.J."/>
            <person name="Karaoz U."/>
            <person name="Brodie E.L."/>
            <person name="Williams K.H."/>
            <person name="Hubbard S.S."/>
            <person name="Banfield J.F."/>
        </authorList>
    </citation>
    <scope>NUCLEOTIDE SEQUENCE [LARGE SCALE GENOMIC DNA]</scope>
</reference>
<name>A0A1G2KVD0_9BACT</name>
<gene>
    <name evidence="1" type="ORF">A3J58_01280</name>
</gene>
<dbReference type="AlphaFoldDB" id="A0A1G2KVD0"/>
<protein>
    <submittedName>
        <fullName evidence="1">Uncharacterized protein</fullName>
    </submittedName>
</protein>
<dbReference type="Proteomes" id="UP000178510">
    <property type="component" value="Unassembled WGS sequence"/>
</dbReference>
<evidence type="ECO:0000313" key="2">
    <source>
        <dbReference type="Proteomes" id="UP000178510"/>
    </source>
</evidence>
<proteinExistence type="predicted"/>
<accession>A0A1G2KVD0</accession>
<evidence type="ECO:0000313" key="1">
    <source>
        <dbReference type="EMBL" id="OHA03353.1"/>
    </source>
</evidence>